<dbReference type="Pfam" id="PF04958">
    <property type="entry name" value="AstA"/>
    <property type="match status" value="1"/>
</dbReference>
<evidence type="ECO:0000313" key="5">
    <source>
        <dbReference type="EMBL" id="SMA47664.1"/>
    </source>
</evidence>
<keyword evidence="6" id="KW-1185">Reference proteome</keyword>
<keyword evidence="3 5" id="KW-0012">Acyltransferase</keyword>
<dbReference type="NCBIfam" id="TIGR03244">
    <property type="entry name" value="arg_catab_AstA"/>
    <property type="match status" value="1"/>
</dbReference>
<keyword evidence="2 5" id="KW-0808">Transferase</keyword>
<dbReference type="InterPro" id="IPR016181">
    <property type="entry name" value="Acyl_CoA_acyltransferase"/>
</dbReference>
<dbReference type="NCBIfam" id="TIGR03243">
    <property type="entry name" value="arg_catab_AOST"/>
    <property type="match status" value="1"/>
</dbReference>
<dbReference type="Gene3D" id="3.40.630.30">
    <property type="match status" value="1"/>
</dbReference>
<dbReference type="EC" id="2.3.1.109" evidence="4"/>
<dbReference type="InterPro" id="IPR007041">
    <property type="entry name" value="Arg_succinylTrfase_AstA/AruG"/>
</dbReference>
<dbReference type="InterPro" id="IPR017650">
    <property type="entry name" value="Arginine_N-succinylTrfase"/>
</dbReference>
<dbReference type="Proteomes" id="UP000196573">
    <property type="component" value="Unassembled WGS sequence"/>
</dbReference>
<dbReference type="EMBL" id="FWPT01000005">
    <property type="protein sequence ID" value="SMA47664.1"/>
    <property type="molecule type" value="Genomic_DNA"/>
</dbReference>
<dbReference type="AlphaFoldDB" id="A0A1X7AK88"/>
<evidence type="ECO:0000256" key="3">
    <source>
        <dbReference type="ARBA" id="ARBA00023315"/>
    </source>
</evidence>
<evidence type="ECO:0000313" key="6">
    <source>
        <dbReference type="Proteomes" id="UP000196573"/>
    </source>
</evidence>
<protein>
    <recommendedName>
        <fullName evidence="4">Arginine N-succinyltransferase</fullName>
        <ecNumber evidence="4">2.3.1.109</ecNumber>
    </recommendedName>
</protein>
<dbReference type="GO" id="GO:0006527">
    <property type="term" value="P:L-arginine catabolic process"/>
    <property type="evidence" value="ECO:0007669"/>
    <property type="project" value="UniProtKB-UniRule"/>
</dbReference>
<dbReference type="PANTHER" id="PTHR30420:SF1">
    <property type="entry name" value="ARGININE N-SUCCINYLTRANSFERASE"/>
    <property type="match status" value="1"/>
</dbReference>
<evidence type="ECO:0000256" key="2">
    <source>
        <dbReference type="ARBA" id="ARBA00022679"/>
    </source>
</evidence>
<dbReference type="Gene3D" id="2.40.40.20">
    <property type="match status" value="1"/>
</dbReference>
<dbReference type="GO" id="GO:0008791">
    <property type="term" value="F:arginine N-succinyltransferase activity"/>
    <property type="evidence" value="ECO:0007669"/>
    <property type="project" value="UniProtKB-UniRule"/>
</dbReference>
<accession>A0A1X7AK88</accession>
<dbReference type="OrthoDB" id="21121at2"/>
<evidence type="ECO:0000256" key="4">
    <source>
        <dbReference type="NCBIfam" id="TIGR03244"/>
    </source>
</evidence>
<dbReference type="SUPFAM" id="SSF55729">
    <property type="entry name" value="Acyl-CoA N-acyltransferases (Nat)"/>
    <property type="match status" value="1"/>
</dbReference>
<proteinExistence type="predicted"/>
<dbReference type="PANTHER" id="PTHR30420">
    <property type="entry name" value="N-SUCCINYLARGININE DIHYDROLASE"/>
    <property type="match status" value="1"/>
</dbReference>
<dbReference type="RefSeq" id="WP_087110344.1">
    <property type="nucleotide sequence ID" value="NZ_CBCSCN010000003.1"/>
</dbReference>
<evidence type="ECO:0000256" key="1">
    <source>
        <dbReference type="ARBA" id="ARBA00022503"/>
    </source>
</evidence>
<name>A0A1X7AK88_9GAMM</name>
<gene>
    <name evidence="5" type="primary">aruG</name>
    <name evidence="5" type="ORF">EHSB41UT_02502</name>
</gene>
<reference evidence="5 6" key="1">
    <citation type="submission" date="2017-03" db="EMBL/GenBank/DDBJ databases">
        <authorList>
            <person name="Afonso C.L."/>
            <person name="Miller P.J."/>
            <person name="Scott M.A."/>
            <person name="Spackman E."/>
            <person name="Goraichik I."/>
            <person name="Dimitrov K.M."/>
            <person name="Suarez D.L."/>
            <person name="Swayne D.E."/>
        </authorList>
    </citation>
    <scope>NUCLEOTIDE SEQUENCE [LARGE SCALE GENOMIC DNA]</scope>
    <source>
        <strain evidence="5">SB41UT1</strain>
    </source>
</reference>
<organism evidence="5 6">
    <name type="scientific">Parendozoicomonas haliclonae</name>
    <dbReference type="NCBI Taxonomy" id="1960125"/>
    <lineage>
        <taxon>Bacteria</taxon>
        <taxon>Pseudomonadati</taxon>
        <taxon>Pseudomonadota</taxon>
        <taxon>Gammaproteobacteria</taxon>
        <taxon>Oceanospirillales</taxon>
        <taxon>Endozoicomonadaceae</taxon>
        <taxon>Parendozoicomonas</taxon>
    </lineage>
</organism>
<sequence>MIRIRTARQADKATIRALAGKTGPGMTSLQDDDDYIQSLIDDSAEAFSGMAPEEAYYLFIMEDMATGKVIGTSAIATGIGLEEPFYNYRLGTLVHASPELNVRRQVQVLSVTHDMTGYSELCSLFLDPDYRGGINGHLLSKCRFLLVADYTERFSPSLIAEMRGYSDSDGKSPFWDAVGSHFFDLDFDHADSLSAFNKVFIAQLMPKYPIYTNLLPESAVEVIGMTHPDTTPARRLLESEGLRFNNYVDIFDAGPVMEARVDHIRAVRESQVGKIAIDNVTEGDEIWMLSNMDLENFICTASAAVAVKGDTIVIGQELADALEVHQGQLLRAVPLFSDKRTKNKSQGEEE</sequence>
<keyword evidence="1" id="KW-0056">Arginine metabolism</keyword>